<sequence length="30" mass="3260">MRHDSKGCVVPMLEQDGRPLPVVGELVILA</sequence>
<accession>A0A080MA12</accession>
<dbReference type="EMBL" id="JDST02000011">
    <property type="protein sequence ID" value="KFB78058.1"/>
    <property type="molecule type" value="Genomic_DNA"/>
</dbReference>
<name>A0A080MA12_9PROT</name>
<evidence type="ECO:0000313" key="2">
    <source>
        <dbReference type="Proteomes" id="UP000021315"/>
    </source>
</evidence>
<gene>
    <name evidence="1" type="ORF">AW06_000637</name>
</gene>
<dbReference type="Proteomes" id="UP000021315">
    <property type="component" value="Unassembled WGS sequence"/>
</dbReference>
<comment type="caution">
    <text evidence="1">The sequence shown here is derived from an EMBL/GenBank/DDBJ whole genome shotgun (WGS) entry which is preliminary data.</text>
</comment>
<keyword evidence="2" id="KW-1185">Reference proteome</keyword>
<proteinExistence type="predicted"/>
<dbReference type="STRING" id="1453999.AW06_000637"/>
<dbReference type="AlphaFoldDB" id="A0A080MA12"/>
<organism evidence="1 2">
    <name type="scientific">Candidatus Accumulibacter cognatus</name>
    <dbReference type="NCBI Taxonomy" id="2954383"/>
    <lineage>
        <taxon>Bacteria</taxon>
        <taxon>Pseudomonadati</taxon>
        <taxon>Pseudomonadota</taxon>
        <taxon>Betaproteobacteria</taxon>
        <taxon>Candidatus Accumulibacter</taxon>
    </lineage>
</organism>
<evidence type="ECO:0000313" key="1">
    <source>
        <dbReference type="EMBL" id="KFB78058.1"/>
    </source>
</evidence>
<reference evidence="1" key="1">
    <citation type="submission" date="2014-02" db="EMBL/GenBank/DDBJ databases">
        <title>Expanding our view of genomic diversity in Candidatus Accumulibacter clades.</title>
        <authorList>
            <person name="Skennerton C.T."/>
            <person name="Barr J.J."/>
            <person name="Slater F.R."/>
            <person name="Bond P.L."/>
            <person name="Tyson G.W."/>
        </authorList>
    </citation>
    <scope>NUCLEOTIDE SEQUENCE [LARGE SCALE GENOMIC DNA]</scope>
</reference>
<protein>
    <submittedName>
        <fullName evidence="1">Uncharacterized protein</fullName>
    </submittedName>
</protein>